<evidence type="ECO:0000256" key="1">
    <source>
        <dbReference type="ARBA" id="ARBA00001933"/>
    </source>
</evidence>
<dbReference type="AlphaFoldDB" id="A0A845V2K8"/>
<keyword evidence="3 6" id="KW-0808">Transferase</keyword>
<evidence type="ECO:0000256" key="4">
    <source>
        <dbReference type="ARBA" id="ARBA00022898"/>
    </source>
</evidence>
<comment type="cofactor">
    <cofactor evidence="1">
        <name>pyridoxal 5'-phosphate</name>
        <dbReference type="ChEBI" id="CHEBI:597326"/>
    </cofactor>
</comment>
<keyword evidence="2 6" id="KW-0032">Aminotransferase</keyword>
<keyword evidence="7" id="KW-1185">Reference proteome</keyword>
<dbReference type="Proteomes" id="UP000484885">
    <property type="component" value="Unassembled WGS sequence"/>
</dbReference>
<dbReference type="InterPro" id="IPR015422">
    <property type="entry name" value="PyrdxlP-dep_Trfase_small"/>
</dbReference>
<accession>A0A845V2K8</accession>
<dbReference type="InterPro" id="IPR015421">
    <property type="entry name" value="PyrdxlP-dep_Trfase_major"/>
</dbReference>
<protein>
    <submittedName>
        <fullName evidence="6">Aminotransferase class III-fold pyridoxal phosphate-dependent enzyme</fullName>
    </submittedName>
</protein>
<evidence type="ECO:0000256" key="5">
    <source>
        <dbReference type="RuleBase" id="RU003560"/>
    </source>
</evidence>
<proteinExistence type="inferred from homology"/>
<dbReference type="InterPro" id="IPR005814">
    <property type="entry name" value="Aminotrans_3"/>
</dbReference>
<evidence type="ECO:0000256" key="3">
    <source>
        <dbReference type="ARBA" id="ARBA00022679"/>
    </source>
</evidence>
<keyword evidence="4 5" id="KW-0663">Pyridoxal phosphate</keyword>
<dbReference type="GO" id="GO:0008483">
    <property type="term" value="F:transaminase activity"/>
    <property type="evidence" value="ECO:0007669"/>
    <property type="project" value="UniProtKB-KW"/>
</dbReference>
<name>A0A845V2K8_9GAMM</name>
<sequence length="500" mass="54529">MAILEKLQTLRSAGGETLTRGLADSVIERFAEQDSRLEQAVDDALGVIECWRSAYPDLIEADEADQRDALQAGFVNFYADDAVNPFVALAGRGPWIITAKGAVLHDSGGYGMLGFGHAPEKIIQAMSQPHVMANVMTPSFSHLRLVETLRREIGHRREDGCPFERFLCMNSGSEAVTVAGRIADINAKLMTDPGGPKAGYRIQRLSLTGGFHGRTERPARYSDSTRRTYARHLASFRDDDSLVTVAPNNIEALREIFARAEREQVFFEAVFMEPVMGEGNPGAALDPAFYAVARELCDEHGTLLLMDSIQAGLRAQGTLSAVDYPGFEGLPGPDLETYSKALNAGQYPLSVLAMNQRAAELYRKGVYGNTMTANPRALDVGVTVLNMVTPGLRANIVERGREFLDKFEHLKDELGGRITQVQGTGLLFSVELDAGRYKAYGEGSTEEYLRMHGINVIHGGENSLRYTPPFAVTSAEVDLIVDATREALLNGPLKAVDQAA</sequence>
<evidence type="ECO:0000313" key="7">
    <source>
        <dbReference type="Proteomes" id="UP000484885"/>
    </source>
</evidence>
<dbReference type="Gene3D" id="3.40.640.10">
    <property type="entry name" value="Type I PLP-dependent aspartate aminotransferase-like (Major domain)"/>
    <property type="match status" value="1"/>
</dbReference>
<dbReference type="Gene3D" id="3.90.1150.10">
    <property type="entry name" value="Aspartate Aminotransferase, domain 1"/>
    <property type="match status" value="1"/>
</dbReference>
<comment type="caution">
    <text evidence="6">The sequence shown here is derived from an EMBL/GenBank/DDBJ whole genome shotgun (WGS) entry which is preliminary data.</text>
</comment>
<reference evidence="6 7" key="1">
    <citation type="submission" date="2020-02" db="EMBL/GenBank/DDBJ databases">
        <authorList>
            <person name="Zhang X.-Y."/>
        </authorList>
    </citation>
    <scope>NUCLEOTIDE SEQUENCE [LARGE SCALE GENOMIC DNA]</scope>
    <source>
        <strain evidence="6 7">C33</strain>
    </source>
</reference>
<dbReference type="GO" id="GO:0042802">
    <property type="term" value="F:identical protein binding"/>
    <property type="evidence" value="ECO:0007669"/>
    <property type="project" value="TreeGrafter"/>
</dbReference>
<dbReference type="InterPro" id="IPR015424">
    <property type="entry name" value="PyrdxlP-dep_Trfase"/>
</dbReference>
<dbReference type="SUPFAM" id="SSF53383">
    <property type="entry name" value="PLP-dependent transferases"/>
    <property type="match status" value="1"/>
</dbReference>
<gene>
    <name evidence="6" type="ORF">G3I74_14470</name>
</gene>
<comment type="similarity">
    <text evidence="5">Belongs to the class-III pyridoxal-phosphate-dependent aminotransferase family.</text>
</comment>
<dbReference type="RefSeq" id="WP_164212315.1">
    <property type="nucleotide sequence ID" value="NZ_JAAGSC010000044.1"/>
</dbReference>
<organism evidence="6 7">
    <name type="scientific">Wenzhouxiangella limi</name>
    <dbReference type="NCBI Taxonomy" id="2707351"/>
    <lineage>
        <taxon>Bacteria</taxon>
        <taxon>Pseudomonadati</taxon>
        <taxon>Pseudomonadota</taxon>
        <taxon>Gammaproteobacteria</taxon>
        <taxon>Chromatiales</taxon>
        <taxon>Wenzhouxiangellaceae</taxon>
        <taxon>Wenzhouxiangella</taxon>
    </lineage>
</organism>
<evidence type="ECO:0000313" key="6">
    <source>
        <dbReference type="EMBL" id="NDY96934.1"/>
    </source>
</evidence>
<dbReference type="InterPro" id="IPR050103">
    <property type="entry name" value="Class-III_PLP-dep_AT"/>
</dbReference>
<dbReference type="PANTHER" id="PTHR11986">
    <property type="entry name" value="AMINOTRANSFERASE CLASS III"/>
    <property type="match status" value="1"/>
</dbReference>
<evidence type="ECO:0000256" key="2">
    <source>
        <dbReference type="ARBA" id="ARBA00022576"/>
    </source>
</evidence>
<dbReference type="EMBL" id="JAAGSC010000044">
    <property type="protein sequence ID" value="NDY96934.1"/>
    <property type="molecule type" value="Genomic_DNA"/>
</dbReference>
<dbReference type="PANTHER" id="PTHR11986:SF79">
    <property type="entry name" value="ACETYLORNITHINE AMINOTRANSFERASE, MITOCHONDRIAL"/>
    <property type="match status" value="1"/>
</dbReference>
<dbReference type="GO" id="GO:0030170">
    <property type="term" value="F:pyridoxal phosphate binding"/>
    <property type="evidence" value="ECO:0007669"/>
    <property type="project" value="InterPro"/>
</dbReference>
<dbReference type="Pfam" id="PF00202">
    <property type="entry name" value="Aminotran_3"/>
    <property type="match status" value="1"/>
</dbReference>